<gene>
    <name evidence="5" type="ORF">HNI00_02960</name>
</gene>
<feature type="repeat" description="TPR" evidence="3">
    <location>
        <begin position="96"/>
        <end position="129"/>
    </location>
</feature>
<keyword evidence="1" id="KW-0677">Repeat</keyword>
<evidence type="ECO:0000256" key="2">
    <source>
        <dbReference type="ARBA" id="ARBA00022803"/>
    </source>
</evidence>
<evidence type="ECO:0000256" key="1">
    <source>
        <dbReference type="ARBA" id="ARBA00022737"/>
    </source>
</evidence>
<dbReference type="KEGG" id="tog:HNI00_02960"/>
<dbReference type="Pfam" id="PF13414">
    <property type="entry name" value="TPR_11"/>
    <property type="match status" value="1"/>
</dbReference>
<dbReference type="AlphaFoldDB" id="A0AA96Y2B0"/>
<proteinExistence type="predicted"/>
<feature type="repeat" description="TPR" evidence="3">
    <location>
        <begin position="130"/>
        <end position="163"/>
    </location>
</feature>
<name>A0AA96Y2B0_9CYAN</name>
<feature type="region of interest" description="Disordered" evidence="4">
    <location>
        <begin position="1"/>
        <end position="39"/>
    </location>
</feature>
<dbReference type="Pfam" id="PF13174">
    <property type="entry name" value="TPR_6"/>
    <property type="match status" value="1"/>
</dbReference>
<reference evidence="5" key="1">
    <citation type="submission" date="2020-05" db="EMBL/GenBank/DDBJ databases">
        <authorList>
            <person name="Zhu T."/>
            <person name="Keshari N."/>
            <person name="Lu X."/>
        </authorList>
    </citation>
    <scope>NUCLEOTIDE SEQUENCE</scope>
    <source>
        <strain evidence="5">NK1-22</strain>
    </source>
</reference>
<dbReference type="PANTHER" id="PTHR44858:SF1">
    <property type="entry name" value="UDP-N-ACETYLGLUCOSAMINE--PEPTIDE N-ACETYLGLUCOSAMINYLTRANSFERASE SPINDLY-RELATED"/>
    <property type="match status" value="1"/>
</dbReference>
<dbReference type="InterPro" id="IPR050498">
    <property type="entry name" value="Ycf3"/>
</dbReference>
<keyword evidence="2 3" id="KW-0802">TPR repeat</keyword>
<sequence length="261" mass="29627">MNMRSSTGRQEKANNADRSRKSLSTTARPTLRVQKRWQPRARRVDTAIAPRAAAPLSHTELETALRQEALQAAQRGDHQEAIALFTMILEQNPSSARDYNNRGLVYFQSGDMERAIADYNQALALDSTLDSVYNNRANYYAAQGKFLEAILDYDAALDLNPTNVRAWLNQGITLRELEMHDRALECFDFALRLGRLEAHIYAERGRTHHLWGDWNAALADYQRAIERLLLPNTATPGGAARLRLQIEVWRDELLAPLESEP</sequence>
<dbReference type="InterPro" id="IPR011990">
    <property type="entry name" value="TPR-like_helical_dom_sf"/>
</dbReference>
<dbReference type="PANTHER" id="PTHR44858">
    <property type="entry name" value="TETRATRICOPEPTIDE REPEAT PROTEIN 6"/>
    <property type="match status" value="1"/>
</dbReference>
<dbReference type="SMART" id="SM00028">
    <property type="entry name" value="TPR"/>
    <property type="match status" value="5"/>
</dbReference>
<evidence type="ECO:0000313" key="5">
    <source>
        <dbReference type="EMBL" id="WOB42241.1"/>
    </source>
</evidence>
<evidence type="ECO:0000256" key="4">
    <source>
        <dbReference type="SAM" id="MobiDB-lite"/>
    </source>
</evidence>
<organism evidence="5">
    <name type="scientific">Thermoleptolyngbya oregonensis NK1-22</name>
    <dbReference type="NCBI Taxonomy" id="2547457"/>
    <lineage>
        <taxon>Bacteria</taxon>
        <taxon>Bacillati</taxon>
        <taxon>Cyanobacteriota</taxon>
        <taxon>Cyanophyceae</taxon>
        <taxon>Oculatellales</taxon>
        <taxon>Oculatellaceae</taxon>
        <taxon>Thermoleptolyngbya</taxon>
    </lineage>
</organism>
<dbReference type="SUPFAM" id="SSF48452">
    <property type="entry name" value="TPR-like"/>
    <property type="match status" value="1"/>
</dbReference>
<dbReference type="PROSITE" id="PS50005">
    <property type="entry name" value="TPR"/>
    <property type="match status" value="2"/>
</dbReference>
<evidence type="ECO:0000256" key="3">
    <source>
        <dbReference type="PROSITE-ProRule" id="PRU00339"/>
    </source>
</evidence>
<dbReference type="InterPro" id="IPR019734">
    <property type="entry name" value="TPR_rpt"/>
</dbReference>
<protein>
    <submittedName>
        <fullName evidence="5">Tetratricopeptide repeat protein</fullName>
    </submittedName>
</protein>
<dbReference type="Gene3D" id="1.25.40.10">
    <property type="entry name" value="Tetratricopeptide repeat domain"/>
    <property type="match status" value="1"/>
</dbReference>
<accession>A0AA96Y2B0</accession>
<dbReference type="Pfam" id="PF13431">
    <property type="entry name" value="TPR_17"/>
    <property type="match status" value="1"/>
</dbReference>
<dbReference type="RefSeq" id="WP_316790556.1">
    <property type="nucleotide sequence ID" value="NZ_CP053540.1"/>
</dbReference>
<feature type="compositionally biased region" description="Basic and acidic residues" evidence="4">
    <location>
        <begin position="9"/>
        <end position="20"/>
    </location>
</feature>
<dbReference type="EMBL" id="CP053540">
    <property type="protein sequence ID" value="WOB42241.1"/>
    <property type="molecule type" value="Genomic_DNA"/>
</dbReference>
<dbReference type="PROSITE" id="PS50293">
    <property type="entry name" value="TPR_REGION"/>
    <property type="match status" value="1"/>
</dbReference>